<comment type="caution">
    <text evidence="1">The sequence shown here is derived from an EMBL/GenBank/DDBJ whole genome shotgun (WGS) entry which is preliminary data.</text>
</comment>
<protein>
    <submittedName>
        <fullName evidence="1">2374_t:CDS:1</fullName>
    </submittedName>
</protein>
<reference evidence="1" key="1">
    <citation type="submission" date="2021-06" db="EMBL/GenBank/DDBJ databases">
        <authorList>
            <person name="Kallberg Y."/>
            <person name="Tangrot J."/>
            <person name="Rosling A."/>
        </authorList>
    </citation>
    <scope>NUCLEOTIDE SEQUENCE</scope>
    <source>
        <strain evidence="1">AZ414A</strain>
    </source>
</reference>
<evidence type="ECO:0000313" key="2">
    <source>
        <dbReference type="Proteomes" id="UP000789706"/>
    </source>
</evidence>
<evidence type="ECO:0000313" key="1">
    <source>
        <dbReference type="EMBL" id="CAG8523470.1"/>
    </source>
</evidence>
<keyword evidence="2" id="KW-1185">Reference proteome</keyword>
<dbReference type="AlphaFoldDB" id="A0A9N9A8G3"/>
<gene>
    <name evidence="1" type="ORF">DEBURN_LOCUS5782</name>
</gene>
<organism evidence="1 2">
    <name type="scientific">Diversispora eburnea</name>
    <dbReference type="NCBI Taxonomy" id="1213867"/>
    <lineage>
        <taxon>Eukaryota</taxon>
        <taxon>Fungi</taxon>
        <taxon>Fungi incertae sedis</taxon>
        <taxon>Mucoromycota</taxon>
        <taxon>Glomeromycotina</taxon>
        <taxon>Glomeromycetes</taxon>
        <taxon>Diversisporales</taxon>
        <taxon>Diversisporaceae</taxon>
        <taxon>Diversispora</taxon>
    </lineage>
</organism>
<dbReference type="EMBL" id="CAJVPK010000536">
    <property type="protein sequence ID" value="CAG8523470.1"/>
    <property type="molecule type" value="Genomic_DNA"/>
</dbReference>
<proteinExistence type="predicted"/>
<sequence>MSIVSSREIYSQQKADTLANDLDTIAEENIDNCLHDKESEISRTPIITNKHTRKSTSKDMYSTINKKELTTNTPSQDPSAFDYVPMSDTYIFLHLYHEITRAESRMKKRSQK</sequence>
<dbReference type="Proteomes" id="UP000789706">
    <property type="component" value="Unassembled WGS sequence"/>
</dbReference>
<name>A0A9N9A8G3_9GLOM</name>
<accession>A0A9N9A8G3</accession>